<evidence type="ECO:0000259" key="6">
    <source>
        <dbReference type="Pfam" id="PF00291"/>
    </source>
</evidence>
<evidence type="ECO:0000256" key="2">
    <source>
        <dbReference type="ARBA" id="ARBA00008639"/>
    </source>
</evidence>
<dbReference type="Gene3D" id="3.40.50.1100">
    <property type="match status" value="2"/>
</dbReference>
<accession>A0A8I0HRT2</accession>
<evidence type="ECO:0000256" key="1">
    <source>
        <dbReference type="ARBA" id="ARBA00001933"/>
    </source>
</evidence>
<keyword evidence="3 5" id="KW-0663">Pyridoxal phosphate</keyword>
<dbReference type="InterPro" id="IPR027278">
    <property type="entry name" value="ACCD_DCysDesulf"/>
</dbReference>
<gene>
    <name evidence="7" type="ORF">H9627_11935</name>
</gene>
<dbReference type="InterPro" id="IPR001926">
    <property type="entry name" value="TrpB-like_PALP"/>
</dbReference>
<evidence type="ECO:0000313" key="8">
    <source>
        <dbReference type="Proteomes" id="UP000650224"/>
    </source>
</evidence>
<reference evidence="7 8" key="1">
    <citation type="submission" date="2020-08" db="EMBL/GenBank/DDBJ databases">
        <title>A Genomic Blueprint of the Chicken Gut Microbiome.</title>
        <authorList>
            <person name="Gilroy R."/>
            <person name="Ravi A."/>
            <person name="Getino M."/>
            <person name="Pursley I."/>
            <person name="Horton D.L."/>
            <person name="Alikhan N.-F."/>
            <person name="Baker D."/>
            <person name="Gharbi K."/>
            <person name="Hall N."/>
            <person name="Watson M."/>
            <person name="Adriaenssens E.M."/>
            <person name="Foster-Nyarko E."/>
            <person name="Jarju S."/>
            <person name="Secka A."/>
            <person name="Antonio M."/>
            <person name="Oren A."/>
            <person name="Chaudhuri R."/>
            <person name="La Ragione R.M."/>
            <person name="Hildebrand F."/>
            <person name="Pallen M.J."/>
        </authorList>
    </citation>
    <scope>NUCLEOTIDE SEQUENCE [LARGE SCALE GENOMIC DNA]</scope>
    <source>
        <strain evidence="7 8">Sa1YVA5</strain>
    </source>
</reference>
<dbReference type="PIRSF" id="PIRSF006278">
    <property type="entry name" value="ACCD_DCysDesulf"/>
    <property type="match status" value="1"/>
</dbReference>
<organism evidence="7 8">
    <name type="scientific">Corynebacterium gallinarum</name>
    <dbReference type="NCBI Taxonomy" id="2762214"/>
    <lineage>
        <taxon>Bacteria</taxon>
        <taxon>Bacillati</taxon>
        <taxon>Actinomycetota</taxon>
        <taxon>Actinomycetes</taxon>
        <taxon>Mycobacteriales</taxon>
        <taxon>Corynebacteriaceae</taxon>
        <taxon>Corynebacterium</taxon>
    </lineage>
</organism>
<feature type="domain" description="Tryptophan synthase beta chain-like PALP" evidence="6">
    <location>
        <begin position="10"/>
        <end position="286"/>
    </location>
</feature>
<comment type="similarity">
    <text evidence="2">Belongs to the ACC deaminase/D-cysteine desulfhydrase family.</text>
</comment>
<evidence type="ECO:0000313" key="7">
    <source>
        <dbReference type="EMBL" id="MBD8031020.1"/>
    </source>
</evidence>
<evidence type="ECO:0000256" key="4">
    <source>
        <dbReference type="PIRSR" id="PIRSR006278-1"/>
    </source>
</evidence>
<dbReference type="Pfam" id="PF00291">
    <property type="entry name" value="PALP"/>
    <property type="match status" value="1"/>
</dbReference>
<evidence type="ECO:0000256" key="5">
    <source>
        <dbReference type="PIRSR" id="PIRSR006278-2"/>
    </source>
</evidence>
<comment type="caution">
    <text evidence="7">The sequence shown here is derived from an EMBL/GenBank/DDBJ whole genome shotgun (WGS) entry which is preliminary data.</text>
</comment>
<proteinExistence type="inferred from homology"/>
<dbReference type="RefSeq" id="WP_191734260.1">
    <property type="nucleotide sequence ID" value="NZ_JACSPR010000009.1"/>
</dbReference>
<dbReference type="PANTHER" id="PTHR43780">
    <property type="entry name" value="1-AMINOCYCLOPROPANE-1-CARBOXYLATE DEAMINASE-RELATED"/>
    <property type="match status" value="1"/>
</dbReference>
<comment type="cofactor">
    <cofactor evidence="1">
        <name>pyridoxal 5'-phosphate</name>
        <dbReference type="ChEBI" id="CHEBI:597326"/>
    </cofactor>
</comment>
<dbReference type="Proteomes" id="UP000650224">
    <property type="component" value="Unassembled WGS sequence"/>
</dbReference>
<dbReference type="GO" id="GO:1901605">
    <property type="term" value="P:alpha-amino acid metabolic process"/>
    <property type="evidence" value="ECO:0007669"/>
    <property type="project" value="UniProtKB-ARBA"/>
</dbReference>
<dbReference type="AlphaFoldDB" id="A0A8I0HRT2"/>
<dbReference type="SUPFAM" id="SSF53686">
    <property type="entry name" value="Tryptophan synthase beta subunit-like PLP-dependent enzymes"/>
    <property type="match status" value="1"/>
</dbReference>
<name>A0A8I0HRT2_9CORY</name>
<keyword evidence="8" id="KW-1185">Reference proteome</keyword>
<dbReference type="PANTHER" id="PTHR43780:SF2">
    <property type="entry name" value="1-AMINOCYCLOPROPANE-1-CARBOXYLATE DEAMINASE-RELATED"/>
    <property type="match status" value="1"/>
</dbReference>
<feature type="modified residue" description="N6-(pyridoxal phosphate)lysine" evidence="5">
    <location>
        <position position="40"/>
    </location>
</feature>
<dbReference type="InterPro" id="IPR036052">
    <property type="entry name" value="TrpB-like_PALP_sf"/>
</dbReference>
<protein>
    <submittedName>
        <fullName evidence="7">Pyridoxal-phosphate dependent enzyme</fullName>
    </submittedName>
</protein>
<sequence length="301" mass="32302">MVANQWAPILQRWENLDSLLGTEFWVVRDDLLPFPLPGNKVRKIESELSAVSPDVKVIITNGGVDSNHCRTLAMFGAQRGFKVHLVLHGDPVDDHGIGLQILDSLGASYDIGPADTIADRISVARSKYTVRGKNPIVFPGGGHSPLGAKAFRDAGESVFKNCWFDQVFVASGTGATQGGLITAAEKYAPQSSVIGISVARDEQRGPLAVDEAARWAGSTDPQVHFTGAYRAGGYGKADAEIYDAVEIAWKYGLPVDPTYTGKAFAAILDFSRKGELGSSVLFWHTGGLANWLTHDFSKGGE</sequence>
<evidence type="ECO:0000256" key="3">
    <source>
        <dbReference type="ARBA" id="ARBA00022898"/>
    </source>
</evidence>
<feature type="active site" description="Nucleophile" evidence="4">
    <location>
        <position position="66"/>
    </location>
</feature>
<dbReference type="GO" id="GO:0019148">
    <property type="term" value="F:D-cysteine desulfhydrase activity"/>
    <property type="evidence" value="ECO:0007669"/>
    <property type="project" value="TreeGrafter"/>
</dbReference>
<dbReference type="EMBL" id="JACSPR010000009">
    <property type="protein sequence ID" value="MBD8031020.1"/>
    <property type="molecule type" value="Genomic_DNA"/>
</dbReference>